<protein>
    <recommendedName>
        <fullName evidence="4">Transcriptional corepressor SEUSS</fullName>
    </recommendedName>
</protein>
<name>A0A9J5WH28_SOLCO</name>
<comment type="caution">
    <text evidence="2">The sequence shown here is derived from an EMBL/GenBank/DDBJ whole genome shotgun (WGS) entry which is preliminary data.</text>
</comment>
<evidence type="ECO:0000313" key="2">
    <source>
        <dbReference type="EMBL" id="KAG5575113.1"/>
    </source>
</evidence>
<feature type="region of interest" description="Disordered" evidence="1">
    <location>
        <begin position="1"/>
        <end position="32"/>
    </location>
</feature>
<gene>
    <name evidence="2" type="ORF">H5410_055247</name>
</gene>
<dbReference type="OrthoDB" id="774557at2759"/>
<keyword evidence="3" id="KW-1185">Reference proteome</keyword>
<dbReference type="EMBL" id="JACXVP010000011">
    <property type="protein sequence ID" value="KAG5575113.1"/>
    <property type="molecule type" value="Genomic_DNA"/>
</dbReference>
<sequence length="811" mass="91356">MANDNILLSPSAPLPEDQNVVAQPQHMPKPRYRPQKFKQIQDCSVSKKPFHSGNIISFGQSDPQGLFGSSGVSLQDNPKSLENLDKETTMSCPAPNMLLLQDQHITTNKEASAVIIKQESFVAPLIPEYTFRNEKQKLLEDAFAPTFSLMKLAYQQGMLSSSRLRFQENAKILEVLDKERSMYRPGQTVLQSREHHIAKNKEDGAVETNCECLVPPTILEESLRKGKQKLIKESFPPTFPQMNVASQLPSASLTNGPCPSRASQLNLLWLLQKKMQLSRTYEKLPAVVPGVRSIYSPEMCAQRLKLYMYRKQQRPRDNNIEFWVNLIAEFFAPNAKKRLCLSSNERRQLIGCIFPKDAWCCEICNVRPTAGFEISAEVLPRLCKLKYETGMLDELLYMDIPEESYTPSGHIVLNYPKVTEQTVYETGRVVREGRLRIVFSSDLKIRVWEFCCSFHEVYIGRRSVTPQVHQLKEAIQKYQVFAESSSRISPEEFQRTSNKFAPTIRELARTLDKSLINDLGYPKRYVRCLQISEIVSSMKDLMDYSKKYGIGPREAMAMIHRESAAVPVTQNSVAERVPQQHIDDVISQHSSVISFAPYPSTDEGTRSLNCSSPHATSPTSSTASSKRLVVHQADLVEPKRMKQMTNSGEKSVLRAPTEPVLNQSISTTHPSSFIRPPIVQPSVIVPSSTTSIEPNEYLSSMVKVEQDLVTSQNLGVAAADATIDTKLVQDQNENIGKYLYGFETDGTVGKGYYMDQLENLNGASLFPGIHIEPPLSGTLMVNDTRSNNQQINDQLPYLNGKMDPIDDIQFE</sequence>
<reference evidence="2 3" key="1">
    <citation type="submission" date="2020-09" db="EMBL/GenBank/DDBJ databases">
        <title>De no assembly of potato wild relative species, Solanum commersonii.</title>
        <authorList>
            <person name="Cho K."/>
        </authorList>
    </citation>
    <scope>NUCLEOTIDE SEQUENCE [LARGE SCALE GENOMIC DNA]</scope>
    <source>
        <strain evidence="2">LZ3.2</strain>
        <tissue evidence="2">Leaf</tissue>
    </source>
</reference>
<organism evidence="2 3">
    <name type="scientific">Solanum commersonii</name>
    <name type="common">Commerson's wild potato</name>
    <name type="synonym">Commerson's nightshade</name>
    <dbReference type="NCBI Taxonomy" id="4109"/>
    <lineage>
        <taxon>Eukaryota</taxon>
        <taxon>Viridiplantae</taxon>
        <taxon>Streptophyta</taxon>
        <taxon>Embryophyta</taxon>
        <taxon>Tracheophyta</taxon>
        <taxon>Spermatophyta</taxon>
        <taxon>Magnoliopsida</taxon>
        <taxon>eudicotyledons</taxon>
        <taxon>Gunneridae</taxon>
        <taxon>Pentapetalae</taxon>
        <taxon>asterids</taxon>
        <taxon>lamiids</taxon>
        <taxon>Solanales</taxon>
        <taxon>Solanaceae</taxon>
        <taxon>Solanoideae</taxon>
        <taxon>Solaneae</taxon>
        <taxon>Solanum</taxon>
    </lineage>
</organism>
<evidence type="ECO:0000313" key="3">
    <source>
        <dbReference type="Proteomes" id="UP000824120"/>
    </source>
</evidence>
<dbReference type="Pfam" id="PF01803">
    <property type="entry name" value="LIM_bind"/>
    <property type="match status" value="1"/>
</dbReference>
<evidence type="ECO:0008006" key="4">
    <source>
        <dbReference type="Google" id="ProtNLM"/>
    </source>
</evidence>
<dbReference type="AlphaFoldDB" id="A0A9J5WH28"/>
<proteinExistence type="predicted"/>
<dbReference type="InterPro" id="IPR029005">
    <property type="entry name" value="LIM-bd/SEUSS"/>
</dbReference>
<accession>A0A9J5WH28</accession>
<feature type="compositionally biased region" description="Low complexity" evidence="1">
    <location>
        <begin position="611"/>
        <end position="625"/>
    </location>
</feature>
<dbReference type="PANTHER" id="PTHR10378">
    <property type="entry name" value="LIM DOMAIN-BINDING PROTEIN"/>
    <property type="match status" value="1"/>
</dbReference>
<feature type="region of interest" description="Disordered" evidence="1">
    <location>
        <begin position="603"/>
        <end position="627"/>
    </location>
</feature>
<evidence type="ECO:0000256" key="1">
    <source>
        <dbReference type="SAM" id="MobiDB-lite"/>
    </source>
</evidence>
<dbReference type="Proteomes" id="UP000824120">
    <property type="component" value="Chromosome 11"/>
</dbReference>